<proteinExistence type="predicted"/>
<evidence type="ECO:0000313" key="2">
    <source>
        <dbReference type="Proteomes" id="UP001267638"/>
    </source>
</evidence>
<reference evidence="1 2" key="1">
    <citation type="submission" date="2023-07" db="EMBL/GenBank/DDBJ databases">
        <title>Sorghum-associated microbial communities from plants grown in Nebraska, USA.</title>
        <authorList>
            <person name="Schachtman D."/>
        </authorList>
    </citation>
    <scope>NUCLEOTIDE SEQUENCE [LARGE SCALE GENOMIC DNA]</scope>
    <source>
        <strain evidence="1 2">4256</strain>
    </source>
</reference>
<comment type="caution">
    <text evidence="1">The sequence shown here is derived from an EMBL/GenBank/DDBJ whole genome shotgun (WGS) entry which is preliminary data.</text>
</comment>
<keyword evidence="2" id="KW-1185">Reference proteome</keyword>
<name>A0ABU1X3N6_SPHXE</name>
<gene>
    <name evidence="1" type="ORF">J2W40_002582</name>
</gene>
<dbReference type="EMBL" id="JAVDWV010000011">
    <property type="protein sequence ID" value="MDR7155746.1"/>
    <property type="molecule type" value="Genomic_DNA"/>
</dbReference>
<accession>A0ABU1X3N6</accession>
<dbReference type="Proteomes" id="UP001267638">
    <property type="component" value="Unassembled WGS sequence"/>
</dbReference>
<organism evidence="1 2">
    <name type="scientific">Sphingobium xenophagum</name>
    <dbReference type="NCBI Taxonomy" id="121428"/>
    <lineage>
        <taxon>Bacteria</taxon>
        <taxon>Pseudomonadati</taxon>
        <taxon>Pseudomonadota</taxon>
        <taxon>Alphaproteobacteria</taxon>
        <taxon>Sphingomonadales</taxon>
        <taxon>Sphingomonadaceae</taxon>
        <taxon>Sphingobium</taxon>
    </lineage>
</organism>
<sequence length="42" mass="4846">MHIYQHLDYRRAVGLVDAGYSLLGWMKNRGTPTRVLNLKDEG</sequence>
<protein>
    <submittedName>
        <fullName evidence="1">Uncharacterized protein</fullName>
    </submittedName>
</protein>
<evidence type="ECO:0000313" key="1">
    <source>
        <dbReference type="EMBL" id="MDR7155746.1"/>
    </source>
</evidence>